<accession>A0ABN7SVN6</accession>
<evidence type="ECO:0000259" key="2">
    <source>
        <dbReference type="PROSITE" id="PS50240"/>
    </source>
</evidence>
<dbReference type="SMART" id="SM00020">
    <property type="entry name" value="Tryp_SPc"/>
    <property type="match status" value="1"/>
</dbReference>
<evidence type="ECO:0000313" key="4">
    <source>
        <dbReference type="Proteomes" id="UP001158576"/>
    </source>
</evidence>
<feature type="domain" description="Peptidase S1" evidence="2">
    <location>
        <begin position="1"/>
        <end position="152"/>
    </location>
</feature>
<evidence type="ECO:0000256" key="1">
    <source>
        <dbReference type="ARBA" id="ARBA00023157"/>
    </source>
</evidence>
<evidence type="ECO:0000313" key="3">
    <source>
        <dbReference type="EMBL" id="CAG5109491.1"/>
    </source>
</evidence>
<reference evidence="3 4" key="1">
    <citation type="submission" date="2021-04" db="EMBL/GenBank/DDBJ databases">
        <authorList>
            <person name="Bliznina A."/>
        </authorList>
    </citation>
    <scope>NUCLEOTIDE SEQUENCE [LARGE SCALE GENOMIC DNA]</scope>
</reference>
<dbReference type="InterPro" id="IPR033116">
    <property type="entry name" value="TRYPSIN_SER"/>
</dbReference>
<keyword evidence="1" id="KW-1015">Disulfide bond</keyword>
<dbReference type="Gene3D" id="2.40.10.10">
    <property type="entry name" value="Trypsin-like serine proteases"/>
    <property type="match status" value="1"/>
</dbReference>
<dbReference type="InterPro" id="IPR001254">
    <property type="entry name" value="Trypsin_dom"/>
</dbReference>
<organism evidence="3 4">
    <name type="scientific">Oikopleura dioica</name>
    <name type="common">Tunicate</name>
    <dbReference type="NCBI Taxonomy" id="34765"/>
    <lineage>
        <taxon>Eukaryota</taxon>
        <taxon>Metazoa</taxon>
        <taxon>Chordata</taxon>
        <taxon>Tunicata</taxon>
        <taxon>Appendicularia</taxon>
        <taxon>Copelata</taxon>
        <taxon>Oikopleuridae</taxon>
        <taxon>Oikopleura</taxon>
    </lineage>
</organism>
<dbReference type="SUPFAM" id="SSF50494">
    <property type="entry name" value="Trypsin-like serine proteases"/>
    <property type="match status" value="1"/>
</dbReference>
<dbReference type="InterPro" id="IPR009003">
    <property type="entry name" value="Peptidase_S1_PA"/>
</dbReference>
<protein>
    <submittedName>
        <fullName evidence="3">Oidioi.mRNA.OKI2018_I69.chr2.g4023.t1.cds</fullName>
    </submittedName>
</protein>
<keyword evidence="4" id="KW-1185">Reference proteome</keyword>
<dbReference type="EMBL" id="OU015567">
    <property type="protein sequence ID" value="CAG5109491.1"/>
    <property type="molecule type" value="Genomic_DNA"/>
</dbReference>
<dbReference type="Pfam" id="PF00089">
    <property type="entry name" value="Trypsin"/>
    <property type="match status" value="1"/>
</dbReference>
<name>A0ABN7SVN6_OIKDI</name>
<dbReference type="InterPro" id="IPR043504">
    <property type="entry name" value="Peptidase_S1_PA_chymotrypsin"/>
</dbReference>
<sequence>MDLCLLKFNENILSAGTGTAKVCLSDSYPEGGKACWIAGWGLIEDGGTAASDQLKSVGVNILSQSYCLQNTIHNFLFADDICVGSPDTTGNNLIDGGIGACQGDSGGPLVCDVNGAATLMGVTSRGNVCGGEGQPSLYTSISTDDWISTTIAANP</sequence>
<dbReference type="PROSITE" id="PS50240">
    <property type="entry name" value="TRYPSIN_DOM"/>
    <property type="match status" value="1"/>
</dbReference>
<dbReference type="Proteomes" id="UP001158576">
    <property type="component" value="Chromosome 2"/>
</dbReference>
<gene>
    <name evidence="3" type="ORF">OKIOD_LOCUS12788</name>
</gene>
<dbReference type="PANTHER" id="PTHR24252:SF7">
    <property type="entry name" value="HYALIN"/>
    <property type="match status" value="1"/>
</dbReference>
<dbReference type="PROSITE" id="PS00135">
    <property type="entry name" value="TRYPSIN_SER"/>
    <property type="match status" value="1"/>
</dbReference>
<proteinExistence type="predicted"/>
<dbReference type="PANTHER" id="PTHR24252">
    <property type="entry name" value="ACROSIN-RELATED"/>
    <property type="match status" value="1"/>
</dbReference>